<dbReference type="PANTHER" id="PTHR41521:SF4">
    <property type="entry name" value="BLR0684 PROTEIN"/>
    <property type="match status" value="1"/>
</dbReference>
<reference evidence="3" key="1">
    <citation type="submission" date="2015-08" db="EMBL/GenBank/DDBJ databases">
        <authorList>
            <person name="Babu N.S."/>
            <person name="Beckwith C.J."/>
            <person name="Beseler K.G."/>
            <person name="Brison A."/>
            <person name="Carone J.V."/>
            <person name="Caskin T.P."/>
            <person name="Diamond M."/>
            <person name="Durham M.E."/>
            <person name="Foxe J.M."/>
            <person name="Go M."/>
            <person name="Henderson B.A."/>
            <person name="Jones I.B."/>
            <person name="McGettigan J.A."/>
            <person name="Micheletti S.J."/>
            <person name="Nasrallah M.E."/>
            <person name="Ortiz D."/>
            <person name="Piller C.R."/>
            <person name="Privatt S.R."/>
            <person name="Schneider S.L."/>
            <person name="Sharp S."/>
            <person name="Smith T.C."/>
            <person name="Stanton J.D."/>
            <person name="Ullery H.E."/>
            <person name="Wilson R.J."/>
            <person name="Serrano M.G."/>
            <person name="Buck G."/>
            <person name="Lee V."/>
            <person name="Wang Y."/>
            <person name="Carvalho R."/>
            <person name="Voegtly L."/>
            <person name="Shi R."/>
            <person name="Duckworth R."/>
            <person name="Johnson A."/>
            <person name="Loviza R."/>
            <person name="Walstead R."/>
            <person name="Shah Z."/>
            <person name="Kiflezghi M."/>
            <person name="Wade K."/>
            <person name="Ball S.L."/>
            <person name="Bradley K.W."/>
            <person name="Asai D.J."/>
            <person name="Bowman C.A."/>
            <person name="Russell D.A."/>
            <person name="Pope W.H."/>
            <person name="Jacobs-Sera D."/>
            <person name="Hendrix R.W."/>
            <person name="Hatfull G.F."/>
        </authorList>
    </citation>
    <scope>NUCLEOTIDE SEQUENCE [LARGE SCALE GENOMIC DNA]</scope>
    <source>
        <strain evidence="3">JCM 19170</strain>
    </source>
</reference>
<feature type="domain" description="DUF1330" evidence="1">
    <location>
        <begin position="4"/>
        <end position="97"/>
    </location>
</feature>
<dbReference type="Proteomes" id="UP000182108">
    <property type="component" value="Unassembled WGS sequence"/>
</dbReference>
<gene>
    <name evidence="2" type="ORF">Ga0061068_10879</name>
</gene>
<keyword evidence="3" id="KW-1185">Reference proteome</keyword>
<dbReference type="InterPro" id="IPR010753">
    <property type="entry name" value="DUF1330"/>
</dbReference>
<evidence type="ECO:0000259" key="1">
    <source>
        <dbReference type="Pfam" id="PF07045"/>
    </source>
</evidence>
<proteinExistence type="predicted"/>
<dbReference type="AlphaFoldDB" id="A0A0K6IWQ1"/>
<evidence type="ECO:0000313" key="3">
    <source>
        <dbReference type="Proteomes" id="UP000182108"/>
    </source>
</evidence>
<organism evidence="2 3">
    <name type="scientific">Tepidiphilus thermophilus</name>
    <dbReference type="NCBI Taxonomy" id="876478"/>
    <lineage>
        <taxon>Bacteria</taxon>
        <taxon>Pseudomonadati</taxon>
        <taxon>Pseudomonadota</taxon>
        <taxon>Hydrogenophilia</taxon>
        <taxon>Hydrogenophilales</taxon>
        <taxon>Hydrogenophilaceae</taxon>
        <taxon>Tepidiphilus</taxon>
    </lineage>
</organism>
<dbReference type="SUPFAM" id="SSF54909">
    <property type="entry name" value="Dimeric alpha+beta barrel"/>
    <property type="match status" value="1"/>
</dbReference>
<dbReference type="Pfam" id="PF07045">
    <property type="entry name" value="DUF1330"/>
    <property type="match status" value="1"/>
</dbReference>
<evidence type="ECO:0000313" key="2">
    <source>
        <dbReference type="EMBL" id="CUB07551.1"/>
    </source>
</evidence>
<accession>A0A0K6IWQ1</accession>
<dbReference type="RefSeq" id="WP_082438416.1">
    <property type="nucleotide sequence ID" value="NZ_CYHH01000008.1"/>
</dbReference>
<sequence length="100" mass="11100">MNAKAYVIVVARRADHEALARYRELSAPAVAEHGGRYLARGGRFAVLEGQWQPQRVVVVEFPSFEAAQAFYDSESYRKARAAREGLAEFDMLVVEGLPSA</sequence>
<name>A0A0K6IWQ1_9PROT</name>
<dbReference type="EMBL" id="CYHH01000008">
    <property type="protein sequence ID" value="CUB07551.1"/>
    <property type="molecule type" value="Genomic_DNA"/>
</dbReference>
<dbReference type="InterPro" id="IPR011008">
    <property type="entry name" value="Dimeric_a/b-barrel"/>
</dbReference>
<dbReference type="OrthoDB" id="9806380at2"/>
<protein>
    <submittedName>
        <fullName evidence="2">Uncharacterized conserved protein, DUF1330 family</fullName>
    </submittedName>
</protein>
<dbReference type="PANTHER" id="PTHR41521">
    <property type="match status" value="1"/>
</dbReference>
<dbReference type="Gene3D" id="3.30.70.100">
    <property type="match status" value="1"/>
</dbReference>